<accession>A0ABS9EGK1</accession>
<proteinExistence type="predicted"/>
<comment type="caution">
    <text evidence="2">The sequence shown here is derived from an EMBL/GenBank/DDBJ whole genome shotgun (WGS) entry which is preliminary data.</text>
</comment>
<dbReference type="EMBL" id="JAKGTH010000009">
    <property type="protein sequence ID" value="MCF4101923.1"/>
    <property type="molecule type" value="Genomic_DNA"/>
</dbReference>
<gene>
    <name evidence="2" type="ORF">L1I30_09610</name>
</gene>
<reference evidence="2" key="1">
    <citation type="submission" date="2022-01" db="EMBL/GenBank/DDBJ databases">
        <title>Gillisia lutea sp. nov., isolated from marine plastic residues from the Malvarosa beach (Valencia, Spain).</title>
        <authorList>
            <person name="Vidal-Verdu A."/>
            <person name="Molina-Menor E."/>
            <person name="Satari L."/>
            <person name="Pascual J."/>
            <person name="Pereto J."/>
            <person name="Porcar M."/>
        </authorList>
    </citation>
    <scope>NUCLEOTIDE SEQUENCE</scope>
    <source>
        <strain evidence="2">M10.2A</strain>
    </source>
</reference>
<keyword evidence="1" id="KW-1133">Transmembrane helix</keyword>
<organism evidence="2 3">
    <name type="scientific">Gillisia lutea</name>
    <dbReference type="NCBI Taxonomy" id="2909668"/>
    <lineage>
        <taxon>Bacteria</taxon>
        <taxon>Pseudomonadati</taxon>
        <taxon>Bacteroidota</taxon>
        <taxon>Flavobacteriia</taxon>
        <taxon>Flavobacteriales</taxon>
        <taxon>Flavobacteriaceae</taxon>
        <taxon>Gillisia</taxon>
    </lineage>
</organism>
<evidence type="ECO:0000313" key="2">
    <source>
        <dbReference type="EMBL" id="MCF4101923.1"/>
    </source>
</evidence>
<protein>
    <recommendedName>
        <fullName evidence="4">PEP-CTERM protein-sorting domain-containing protein</fullName>
    </recommendedName>
</protein>
<feature type="transmembrane region" description="Helical" evidence="1">
    <location>
        <begin position="30"/>
        <end position="48"/>
    </location>
</feature>
<dbReference type="Proteomes" id="UP001179363">
    <property type="component" value="Unassembled WGS sequence"/>
</dbReference>
<dbReference type="RefSeq" id="WP_236134073.1">
    <property type="nucleotide sequence ID" value="NZ_JAKGTH010000009.1"/>
</dbReference>
<keyword evidence="1" id="KW-0472">Membrane</keyword>
<keyword evidence="1" id="KW-0812">Transmembrane</keyword>
<evidence type="ECO:0000256" key="1">
    <source>
        <dbReference type="SAM" id="Phobius"/>
    </source>
</evidence>
<evidence type="ECO:0000313" key="3">
    <source>
        <dbReference type="Proteomes" id="UP001179363"/>
    </source>
</evidence>
<sequence length="55" mass="6028">MRTKKSMATGIILVIIGAAGIYFLDDEKYSFIPAILLGLGIGISITGFKKYDKKF</sequence>
<keyword evidence="3" id="KW-1185">Reference proteome</keyword>
<feature type="transmembrane region" description="Helical" evidence="1">
    <location>
        <begin position="7"/>
        <end position="24"/>
    </location>
</feature>
<evidence type="ECO:0008006" key="4">
    <source>
        <dbReference type="Google" id="ProtNLM"/>
    </source>
</evidence>
<name>A0ABS9EGK1_9FLAO</name>